<dbReference type="EMBL" id="AK368584">
    <property type="protein sequence ID" value="BAJ99787.1"/>
    <property type="molecule type" value="mRNA"/>
</dbReference>
<reference evidence="2" key="1">
    <citation type="journal article" date="2011" name="Plant Physiol.">
        <title>Comprehensive sequence analysis of 24,783 barley full-length cDNAs derived from 12 clone libraries.</title>
        <authorList>
            <person name="Matsumoto T."/>
            <person name="Tanaka T."/>
            <person name="Sakai H."/>
            <person name="Amano N."/>
            <person name="Kanamori H."/>
            <person name="Kurita K."/>
            <person name="Kikuta A."/>
            <person name="Kamiya K."/>
            <person name="Yamamoto M."/>
            <person name="Ikawa H."/>
            <person name="Fujii N."/>
            <person name="Hori K."/>
            <person name="Itoh T."/>
            <person name="Sato K."/>
        </authorList>
    </citation>
    <scope>NUCLEOTIDE SEQUENCE</scope>
    <source>
        <tissue evidence="2">Shoot and root</tissue>
    </source>
</reference>
<feature type="compositionally biased region" description="Low complexity" evidence="1">
    <location>
        <begin position="1"/>
        <end position="17"/>
    </location>
</feature>
<proteinExistence type="evidence at transcript level"/>
<evidence type="ECO:0000313" key="2">
    <source>
        <dbReference type="EMBL" id="BAJ99787.1"/>
    </source>
</evidence>
<protein>
    <submittedName>
        <fullName evidence="2">Predicted protein</fullName>
    </submittedName>
</protein>
<organism evidence="2">
    <name type="scientific">Hordeum vulgare subsp. vulgare</name>
    <name type="common">Domesticated barley</name>
    <dbReference type="NCBI Taxonomy" id="112509"/>
    <lineage>
        <taxon>Eukaryota</taxon>
        <taxon>Viridiplantae</taxon>
        <taxon>Streptophyta</taxon>
        <taxon>Embryophyta</taxon>
        <taxon>Tracheophyta</taxon>
        <taxon>Spermatophyta</taxon>
        <taxon>Magnoliopsida</taxon>
        <taxon>Liliopsida</taxon>
        <taxon>Poales</taxon>
        <taxon>Poaceae</taxon>
        <taxon>BOP clade</taxon>
        <taxon>Pooideae</taxon>
        <taxon>Triticodae</taxon>
        <taxon>Triticeae</taxon>
        <taxon>Hordeinae</taxon>
        <taxon>Hordeum</taxon>
    </lineage>
</organism>
<evidence type="ECO:0000256" key="1">
    <source>
        <dbReference type="SAM" id="MobiDB-lite"/>
    </source>
</evidence>
<feature type="compositionally biased region" description="Gly residues" evidence="1">
    <location>
        <begin position="18"/>
        <end position="27"/>
    </location>
</feature>
<sequence>MESSSSGGARARRSGSWGSVGGGGGGSDPFDIPGKGAPVERLKKWRVSRRRSSSLLRLLLSPDTLGLLCERAAANFGCFLLSELLARLGNMGVSPSRFPPDLPSFFTGVPCRA</sequence>
<feature type="region of interest" description="Disordered" evidence="1">
    <location>
        <begin position="1"/>
        <end position="37"/>
    </location>
</feature>
<name>F2DXG6_HORVV</name>
<dbReference type="AlphaFoldDB" id="F2DXG6"/>
<accession>F2DXG6</accession>